<reference evidence="1 2" key="2">
    <citation type="submission" date="2020-05" db="EMBL/GenBank/DDBJ databases">
        <title>Draft genome sequence of Desulfovibrio sp. strainFSS-1.</title>
        <authorList>
            <person name="Shimoshige H."/>
            <person name="Kobayashi H."/>
            <person name="Maekawa T."/>
        </authorList>
    </citation>
    <scope>NUCLEOTIDE SEQUENCE [LARGE SCALE GENOMIC DNA]</scope>
    <source>
        <strain evidence="1 2">SIID29052-01</strain>
    </source>
</reference>
<reference evidence="1 2" key="1">
    <citation type="submission" date="2020-04" db="EMBL/GenBank/DDBJ databases">
        <authorList>
            <consortium name="Desulfovibrio sp. FSS-1 genome sequencing consortium"/>
            <person name="Shimoshige H."/>
            <person name="Kobayashi H."/>
            <person name="Maekawa T."/>
        </authorList>
    </citation>
    <scope>NUCLEOTIDE SEQUENCE [LARGE SCALE GENOMIC DNA]</scope>
    <source>
        <strain evidence="1 2">SIID29052-01</strain>
    </source>
</reference>
<gene>
    <name evidence="1" type="ORF">NNJEOMEG_01695</name>
</gene>
<accession>A0A6V8LUS1</accession>
<organism evidence="1 2">
    <name type="scientific">Fundidesulfovibrio magnetotacticus</name>
    <dbReference type="NCBI Taxonomy" id="2730080"/>
    <lineage>
        <taxon>Bacteria</taxon>
        <taxon>Pseudomonadati</taxon>
        <taxon>Thermodesulfobacteriota</taxon>
        <taxon>Desulfovibrionia</taxon>
        <taxon>Desulfovibrionales</taxon>
        <taxon>Desulfovibrionaceae</taxon>
        <taxon>Fundidesulfovibrio</taxon>
    </lineage>
</organism>
<dbReference type="EMBL" id="BLTE01000006">
    <property type="protein sequence ID" value="GFK93859.1"/>
    <property type="molecule type" value="Genomic_DNA"/>
</dbReference>
<dbReference type="Proteomes" id="UP000494245">
    <property type="component" value="Unassembled WGS sequence"/>
</dbReference>
<proteinExistence type="predicted"/>
<keyword evidence="2" id="KW-1185">Reference proteome</keyword>
<dbReference type="AlphaFoldDB" id="A0A6V8LUS1"/>
<sequence>MSRAGDALDRRLAALPANPLLSGLDTRLRAFESALGAFAWPQARMVTGSGDAAGKIAGVTRDADQATPLVKIASGGFEASAQTSLAAGSYSFDLSLGPDTQTLNVDVASADTWGDVLGKVGDAVNQSPLAARADVVYQNAAFQQAPSMPGTGAVLALSVNPLRQDQDLRVSDRSGDLLAQLRLRAANRAVGPAQEAFYSVSGQATALPTFFSSTPTDPRAATTLATGRHDLGIATGIGPQASTYISKAFTPSDATTLAAGTYTFSSAYDGETRSHSVIVGSGWSWGDVLQAVGAELNGQPVWVKSASPTLSASSTAYSQPGVTASVGYWPIPSTTTPGAATDGSSLTVTGAAGKDFALADGAGGLLSSLGLTAKLTGTPVSFNVAPGDTWEDVYRSASVAIGGSQRSLGAATAGTMIPSTVTPGKDLHHQGAFLALTQLNQRIGERVSLTDGRTGVLDSLGVLSRERPGRDGMITVNGREMVSENDAFSLDQGRVLLGLESVYAEDVPLAVTSGMEATEKGWSGITDAWNSLSRYLRANEDQFAAGLGQRLEAPLASRAGDLRWMGVTTAGRTGQLWTNSRTFWSSFLADTDRARAALWAPATGLVPAWKAAASSVRAAGLESWLSGGADRESGLSFEASRPALTSEFQLEQKHRLMKLLG</sequence>
<name>A0A6V8LUS1_9BACT</name>
<comment type="caution">
    <text evidence="1">The sequence shown here is derived from an EMBL/GenBank/DDBJ whole genome shotgun (WGS) entry which is preliminary data.</text>
</comment>
<evidence type="ECO:0000313" key="1">
    <source>
        <dbReference type="EMBL" id="GFK93859.1"/>
    </source>
</evidence>
<evidence type="ECO:0000313" key="2">
    <source>
        <dbReference type="Proteomes" id="UP000494245"/>
    </source>
</evidence>
<protein>
    <submittedName>
        <fullName evidence="1">Uncharacterized protein</fullName>
    </submittedName>
</protein>